<evidence type="ECO:0000313" key="1">
    <source>
        <dbReference type="EMBL" id="CAD8531571.1"/>
    </source>
</evidence>
<name>A0A7S0ITL5_9EUKA</name>
<dbReference type="AlphaFoldDB" id="A0A7S0ITL5"/>
<dbReference type="SUPFAM" id="SSF53474">
    <property type="entry name" value="alpha/beta-Hydrolases"/>
    <property type="match status" value="1"/>
</dbReference>
<sequence>MQLHTPILIVAGGRDDVTPLPLARRLFELLRCAAHVPDGSDALVLHEVTDKTHSMLRGVAEMRIVMEFFARHLAPAPGAWDRDPSLLRVDVGPDGELFVR</sequence>
<evidence type="ECO:0008006" key="2">
    <source>
        <dbReference type="Google" id="ProtNLM"/>
    </source>
</evidence>
<organism evidence="1">
    <name type="scientific">Calcidiscus leptoporus</name>
    <dbReference type="NCBI Taxonomy" id="127549"/>
    <lineage>
        <taxon>Eukaryota</taxon>
        <taxon>Haptista</taxon>
        <taxon>Haptophyta</taxon>
        <taxon>Prymnesiophyceae</taxon>
        <taxon>Coccolithales</taxon>
        <taxon>Calcidiscaceae</taxon>
        <taxon>Calcidiscus</taxon>
    </lineage>
</organism>
<proteinExistence type="predicted"/>
<gene>
    <name evidence="1" type="ORF">CLEP1334_LOCUS6823</name>
</gene>
<reference evidence="1" key="1">
    <citation type="submission" date="2021-01" db="EMBL/GenBank/DDBJ databases">
        <authorList>
            <person name="Corre E."/>
            <person name="Pelletier E."/>
            <person name="Niang G."/>
            <person name="Scheremetjew M."/>
            <person name="Finn R."/>
            <person name="Kale V."/>
            <person name="Holt S."/>
            <person name="Cochrane G."/>
            <person name="Meng A."/>
            <person name="Brown T."/>
            <person name="Cohen L."/>
        </authorList>
    </citation>
    <scope>NUCLEOTIDE SEQUENCE</scope>
    <source>
        <strain evidence="1">RCC1130</strain>
    </source>
</reference>
<dbReference type="EMBL" id="HBER01013694">
    <property type="protein sequence ID" value="CAD8531571.1"/>
    <property type="molecule type" value="Transcribed_RNA"/>
</dbReference>
<dbReference type="InterPro" id="IPR029058">
    <property type="entry name" value="AB_hydrolase_fold"/>
</dbReference>
<dbReference type="Gene3D" id="3.40.50.1820">
    <property type="entry name" value="alpha/beta hydrolase"/>
    <property type="match status" value="1"/>
</dbReference>
<accession>A0A7S0ITL5</accession>
<protein>
    <recommendedName>
        <fullName evidence="2">Peptidase S9 prolyl oligopeptidase catalytic domain-containing protein</fullName>
    </recommendedName>
</protein>